<protein>
    <submittedName>
        <fullName evidence="7">Cu-processing system ATP-binding protein</fullName>
    </submittedName>
</protein>
<keyword evidence="8" id="KW-1185">Reference proteome</keyword>
<dbReference type="SMART" id="SM00382">
    <property type="entry name" value="AAA"/>
    <property type="match status" value="1"/>
</dbReference>
<evidence type="ECO:0000256" key="3">
    <source>
        <dbReference type="ARBA" id="ARBA00022458"/>
    </source>
</evidence>
<proteinExistence type="inferred from homology"/>
<dbReference type="InterPro" id="IPR050763">
    <property type="entry name" value="ABC_transporter_ATP-binding"/>
</dbReference>
<evidence type="ECO:0000259" key="6">
    <source>
        <dbReference type="PROSITE" id="PS50893"/>
    </source>
</evidence>
<dbReference type="Gene3D" id="3.40.50.300">
    <property type="entry name" value="P-loop containing nucleotide triphosphate hydrolases"/>
    <property type="match status" value="1"/>
</dbReference>
<dbReference type="PANTHER" id="PTHR42711:SF5">
    <property type="entry name" value="ABC TRANSPORTER ATP-BINDING PROTEIN NATA"/>
    <property type="match status" value="1"/>
</dbReference>
<dbReference type="EMBL" id="FXTP01000014">
    <property type="protein sequence ID" value="SMO89942.1"/>
    <property type="molecule type" value="Genomic_DNA"/>
</dbReference>
<evidence type="ECO:0000256" key="4">
    <source>
        <dbReference type="ARBA" id="ARBA00022741"/>
    </source>
</evidence>
<dbReference type="InterPro" id="IPR027417">
    <property type="entry name" value="P-loop_NTPase"/>
</dbReference>
<dbReference type="GO" id="GO:0016887">
    <property type="term" value="F:ATP hydrolysis activity"/>
    <property type="evidence" value="ECO:0007669"/>
    <property type="project" value="InterPro"/>
</dbReference>
<evidence type="ECO:0000313" key="7">
    <source>
        <dbReference type="EMBL" id="SMO89942.1"/>
    </source>
</evidence>
<dbReference type="PROSITE" id="PS50893">
    <property type="entry name" value="ABC_TRANSPORTER_2"/>
    <property type="match status" value="1"/>
</dbReference>
<evidence type="ECO:0000256" key="1">
    <source>
        <dbReference type="ARBA" id="ARBA00005417"/>
    </source>
</evidence>
<dbReference type="PANTHER" id="PTHR42711">
    <property type="entry name" value="ABC TRANSPORTER ATP-BINDING PROTEIN"/>
    <property type="match status" value="1"/>
</dbReference>
<dbReference type="GO" id="GO:0005524">
    <property type="term" value="F:ATP binding"/>
    <property type="evidence" value="ECO:0007669"/>
    <property type="project" value="UniProtKB-KW"/>
</dbReference>
<organism evidence="7 8">
    <name type="scientific">Gracilimonas mengyeensis</name>
    <dbReference type="NCBI Taxonomy" id="1302730"/>
    <lineage>
        <taxon>Bacteria</taxon>
        <taxon>Pseudomonadati</taxon>
        <taxon>Balneolota</taxon>
        <taxon>Balneolia</taxon>
        <taxon>Balneolales</taxon>
        <taxon>Balneolaceae</taxon>
        <taxon>Gracilimonas</taxon>
    </lineage>
</organism>
<sequence>MIEFKNITKKFGKLTVLDGINLEIPDGQATGIVGPNGSGKTTAIKSLLGLVKPTEGNIYVNEETVSENWQYRDGIGYMPQVARYPENMTVAELFRFIKKIRNGEPSHEDELISYFGLEPELDKAMRTLSGGNCQKVGAVLSMMFNPDLLIFDEPTAGLDPRSSVQFKNKVRELKSEGKTILLTTHIMSEIEELADYLIFIVEGKIKYHGPMQQLLDAHKSQRLEGAVAKMMEEAAA</sequence>
<dbReference type="OrthoDB" id="9808363at2"/>
<reference evidence="7 8" key="1">
    <citation type="submission" date="2017-05" db="EMBL/GenBank/DDBJ databases">
        <authorList>
            <person name="Varghese N."/>
            <person name="Submissions S."/>
        </authorList>
    </citation>
    <scope>NUCLEOTIDE SEQUENCE [LARGE SCALE GENOMIC DNA]</scope>
    <source>
        <strain evidence="7 8">DSM 21985</strain>
    </source>
</reference>
<evidence type="ECO:0000313" key="8">
    <source>
        <dbReference type="Proteomes" id="UP000317557"/>
    </source>
</evidence>
<accession>A0A521F162</accession>
<keyword evidence="5 7" id="KW-0067">ATP-binding</keyword>
<dbReference type="Pfam" id="PF00005">
    <property type="entry name" value="ABC_tran"/>
    <property type="match status" value="1"/>
</dbReference>
<dbReference type="SUPFAM" id="SSF52540">
    <property type="entry name" value="P-loop containing nucleoside triphosphate hydrolases"/>
    <property type="match status" value="1"/>
</dbReference>
<comment type="similarity">
    <text evidence="1">Belongs to the ABC transporter superfamily.</text>
</comment>
<gene>
    <name evidence="7" type="ORF">SAMN06265219_114102</name>
</gene>
<dbReference type="InterPro" id="IPR003593">
    <property type="entry name" value="AAA+_ATPase"/>
</dbReference>
<evidence type="ECO:0000256" key="5">
    <source>
        <dbReference type="ARBA" id="ARBA00022840"/>
    </source>
</evidence>
<dbReference type="AlphaFoldDB" id="A0A521F162"/>
<keyword evidence="4" id="KW-0547">Nucleotide-binding</keyword>
<dbReference type="InterPro" id="IPR003439">
    <property type="entry name" value="ABC_transporter-like_ATP-bd"/>
</dbReference>
<evidence type="ECO:0000256" key="2">
    <source>
        <dbReference type="ARBA" id="ARBA00022448"/>
    </source>
</evidence>
<keyword evidence="3" id="KW-0536">Nodulation</keyword>
<feature type="domain" description="ABC transporter" evidence="6">
    <location>
        <begin position="2"/>
        <end position="227"/>
    </location>
</feature>
<name>A0A521F162_9BACT</name>
<dbReference type="RefSeq" id="WP_142455553.1">
    <property type="nucleotide sequence ID" value="NZ_FXTP01000014.1"/>
</dbReference>
<dbReference type="CDD" id="cd03230">
    <property type="entry name" value="ABC_DR_subfamily_A"/>
    <property type="match status" value="1"/>
</dbReference>
<keyword evidence="2" id="KW-0813">Transport</keyword>
<dbReference type="Proteomes" id="UP000317557">
    <property type="component" value="Unassembled WGS sequence"/>
</dbReference>